<sequence>MSKGTQLSSIKYIAKKISRRDIEKAIAEFATGIKSGDRVLNVGAGGSFAAILSAKLRDASVEIVSSDIDESRRPDVVDDITQSVLPDGHFDHVLCMEVLEHVKDPFQAAHHLRRILKPGGRLLLSTPYLFPTHDAPYDHFRYTQFGLQELFKDFRIDTLGARTSIVETVLLLCLRLAWLKGGEKRRLAYLFALSIALIYPLARLLGGGRRDAAFTSGFILKAVAVKNN</sequence>
<evidence type="ECO:0000313" key="2">
    <source>
        <dbReference type="EMBL" id="TPP11568.1"/>
    </source>
</evidence>
<keyword evidence="1" id="KW-1133">Transmembrane helix</keyword>
<organism evidence="2 3">
    <name type="scientific">Rhizobium glycinendophyticum</name>
    <dbReference type="NCBI Taxonomy" id="2589807"/>
    <lineage>
        <taxon>Bacteria</taxon>
        <taxon>Pseudomonadati</taxon>
        <taxon>Pseudomonadota</taxon>
        <taxon>Alphaproteobacteria</taxon>
        <taxon>Hyphomicrobiales</taxon>
        <taxon>Rhizobiaceae</taxon>
        <taxon>Rhizobium/Agrobacterium group</taxon>
        <taxon>Rhizobium</taxon>
    </lineage>
</organism>
<dbReference type="GO" id="GO:0008168">
    <property type="term" value="F:methyltransferase activity"/>
    <property type="evidence" value="ECO:0007669"/>
    <property type="project" value="UniProtKB-KW"/>
</dbReference>
<feature type="transmembrane region" description="Helical" evidence="1">
    <location>
        <begin position="187"/>
        <end position="206"/>
    </location>
</feature>
<gene>
    <name evidence="2" type="ORF">FJQ55_12425</name>
</gene>
<name>A0A504U8P4_9HYPH</name>
<dbReference type="GO" id="GO:0032259">
    <property type="term" value="P:methylation"/>
    <property type="evidence" value="ECO:0007669"/>
    <property type="project" value="UniProtKB-KW"/>
</dbReference>
<keyword evidence="2" id="KW-0489">Methyltransferase</keyword>
<dbReference type="CDD" id="cd02440">
    <property type="entry name" value="AdoMet_MTases"/>
    <property type="match status" value="1"/>
</dbReference>
<dbReference type="AlphaFoldDB" id="A0A504U8P4"/>
<dbReference type="InterPro" id="IPR029063">
    <property type="entry name" value="SAM-dependent_MTases_sf"/>
</dbReference>
<evidence type="ECO:0000256" key="1">
    <source>
        <dbReference type="SAM" id="Phobius"/>
    </source>
</evidence>
<dbReference type="SUPFAM" id="SSF53335">
    <property type="entry name" value="S-adenosyl-L-methionine-dependent methyltransferases"/>
    <property type="match status" value="1"/>
</dbReference>
<comment type="caution">
    <text evidence="2">The sequence shown here is derived from an EMBL/GenBank/DDBJ whole genome shotgun (WGS) entry which is preliminary data.</text>
</comment>
<dbReference type="Gene3D" id="3.40.50.150">
    <property type="entry name" value="Vaccinia Virus protein VP39"/>
    <property type="match status" value="1"/>
</dbReference>
<dbReference type="EMBL" id="VFYP01000001">
    <property type="protein sequence ID" value="TPP11568.1"/>
    <property type="molecule type" value="Genomic_DNA"/>
</dbReference>
<reference evidence="2 3" key="1">
    <citation type="submission" date="2019-06" db="EMBL/GenBank/DDBJ databases">
        <title>Rhizobium sp. CL12 isolated from roots of soybean.</title>
        <authorList>
            <person name="Wang C."/>
        </authorList>
    </citation>
    <scope>NUCLEOTIDE SEQUENCE [LARGE SCALE GENOMIC DNA]</scope>
    <source>
        <strain evidence="2 3">CL12</strain>
    </source>
</reference>
<keyword evidence="3" id="KW-1185">Reference proteome</keyword>
<protein>
    <submittedName>
        <fullName evidence="2">Class I SAM-dependent methyltransferase</fullName>
    </submittedName>
</protein>
<proteinExistence type="predicted"/>
<dbReference type="Proteomes" id="UP000316429">
    <property type="component" value="Unassembled WGS sequence"/>
</dbReference>
<accession>A0A504U8P4</accession>
<keyword evidence="2" id="KW-0808">Transferase</keyword>
<keyword evidence="1" id="KW-0472">Membrane</keyword>
<dbReference type="Pfam" id="PF13489">
    <property type="entry name" value="Methyltransf_23"/>
    <property type="match status" value="1"/>
</dbReference>
<evidence type="ECO:0000313" key="3">
    <source>
        <dbReference type="Proteomes" id="UP000316429"/>
    </source>
</evidence>
<dbReference type="PANTHER" id="PTHR43861">
    <property type="entry name" value="TRANS-ACONITATE 2-METHYLTRANSFERASE-RELATED"/>
    <property type="match status" value="1"/>
</dbReference>
<keyword evidence="1" id="KW-0812">Transmembrane</keyword>